<dbReference type="PANTHER" id="PTHR24198">
    <property type="entry name" value="ANKYRIN REPEAT AND PROTEIN KINASE DOMAIN-CONTAINING PROTEIN"/>
    <property type="match status" value="1"/>
</dbReference>
<keyword evidence="2 3" id="KW-0040">ANK repeat</keyword>
<gene>
    <name evidence="6" type="ORF">DAMO_0125</name>
</gene>
<evidence type="ECO:0000256" key="4">
    <source>
        <dbReference type="SAM" id="SignalP"/>
    </source>
</evidence>
<dbReference type="PROSITE" id="PS50297">
    <property type="entry name" value="ANK_REP_REGION"/>
    <property type="match status" value="4"/>
</dbReference>
<dbReference type="Pfam" id="PF12796">
    <property type="entry name" value="Ank_2"/>
    <property type="match status" value="2"/>
</dbReference>
<dbReference type="PATRIC" id="fig|671143.5.peg.109"/>
<dbReference type="PANTHER" id="PTHR24198:SF165">
    <property type="entry name" value="ANKYRIN REPEAT-CONTAINING PROTEIN-RELATED"/>
    <property type="match status" value="1"/>
</dbReference>
<dbReference type="NCBIfam" id="TIGR03871">
    <property type="entry name" value="ABC_peri_MoxJ_2"/>
    <property type="match status" value="1"/>
</dbReference>
<dbReference type="InterPro" id="IPR022448">
    <property type="entry name" value="Quinoprotein_dehydrogenase"/>
</dbReference>
<dbReference type="InterPro" id="IPR036770">
    <property type="entry name" value="Ankyrin_rpt-contain_sf"/>
</dbReference>
<evidence type="ECO:0000313" key="6">
    <source>
        <dbReference type="EMBL" id="CBE67240.1"/>
    </source>
</evidence>
<dbReference type="Proteomes" id="UP000006898">
    <property type="component" value="Chromosome"/>
</dbReference>
<dbReference type="InterPro" id="IPR001638">
    <property type="entry name" value="Solute-binding_3/MltF_N"/>
</dbReference>
<keyword evidence="4" id="KW-0732">Signal</keyword>
<dbReference type="AlphaFoldDB" id="D5MI90"/>
<dbReference type="SMART" id="SM00062">
    <property type="entry name" value="PBPb"/>
    <property type="match status" value="1"/>
</dbReference>
<feature type="repeat" description="ANK" evidence="3">
    <location>
        <begin position="471"/>
        <end position="503"/>
    </location>
</feature>
<feature type="chain" id="PRO_5003074324" description="Solute-binding protein family 3/N-terminal domain-containing protein" evidence="4">
    <location>
        <begin position="24"/>
        <end position="572"/>
    </location>
</feature>
<dbReference type="HOGENOM" id="CLU_476262_0_0_0"/>
<feature type="domain" description="Solute-binding protein family 3/N-terminal" evidence="5">
    <location>
        <begin position="51"/>
        <end position="285"/>
    </location>
</feature>
<protein>
    <recommendedName>
        <fullName evidence="5">Solute-binding protein family 3/N-terminal domain-containing protein</fullName>
    </recommendedName>
</protein>
<evidence type="ECO:0000256" key="3">
    <source>
        <dbReference type="PROSITE-ProRule" id="PRU00023"/>
    </source>
</evidence>
<organism evidence="6 7">
    <name type="scientific">Methylomirabilis oxygeniifera</name>
    <dbReference type="NCBI Taxonomy" id="671143"/>
    <lineage>
        <taxon>Bacteria</taxon>
        <taxon>Candidatus Methylomirabilota</taxon>
        <taxon>Candidatus Methylomirabilia</taxon>
        <taxon>Candidatus Methylomirabilales</taxon>
        <taxon>Candidatus Methylomirabilaceae</taxon>
        <taxon>Candidatus Methylomirabilis</taxon>
    </lineage>
</organism>
<dbReference type="PROSITE" id="PS50088">
    <property type="entry name" value="ANK_REPEAT"/>
    <property type="match status" value="5"/>
</dbReference>
<name>D5MI90_METO1</name>
<dbReference type="SUPFAM" id="SSF48403">
    <property type="entry name" value="Ankyrin repeat"/>
    <property type="match status" value="1"/>
</dbReference>
<accession>D5MI90</accession>
<evidence type="ECO:0000256" key="2">
    <source>
        <dbReference type="ARBA" id="ARBA00023043"/>
    </source>
</evidence>
<sequence>MSLLKQCGTVLLACALSVTVAPAFVIADIGHDGGAPSVNVAPASATEGSALLRVCADPGNMPLSNNKGEGFQNKIAEILAQAMGAQLTYYYRPYLERGLTSQTVDADRCDMLMDIPSGEERLLTTKPVYRSTFVLVYRNDKGYAFKGLDDPRLLNDLKVGVFQHSAARQVLQERGLARGNTIVHAVSYDTDVNPERQPSRQIRQVIDGRLDVAAIWGPMAGWYKAVEGAPLTILPMNLMDDATPLEFELSVGMRRGAEELKTRIEQALVREQARIRRTLEEYGVPLVECARCLVSGTLPSHGPYTPPAPVTATSPPAAAPDMTQVALQTDAALAGGGTLDEELHYAILASQPKRADYLIARGADVNGRDAQNQTPLMTAVMHGHEPVVALLLNRKADPNRADNDGWTALMRAVQRDDPTMVRLLAAHGADPEAINRNGMSALTMAALHGKSLAAAALLESGAKVDSAIGTARYTPLMISVFSGTQPVAQALLRYGAQVNARNGGGLTALMIAAASNRPEMVALLLGAGADAALKDAEGRTALALARERDAATVVSLLTGRSAVGSAAKPAAQ</sequence>
<dbReference type="STRING" id="671143.DAMO_0125"/>
<feature type="repeat" description="ANK" evidence="3">
    <location>
        <begin position="338"/>
        <end position="370"/>
    </location>
</feature>
<keyword evidence="1" id="KW-0677">Repeat</keyword>
<dbReference type="InterPro" id="IPR002110">
    <property type="entry name" value="Ankyrin_rpt"/>
</dbReference>
<dbReference type="Gene3D" id="1.25.40.20">
    <property type="entry name" value="Ankyrin repeat-containing domain"/>
    <property type="match status" value="2"/>
</dbReference>
<reference evidence="6 7" key="1">
    <citation type="journal article" date="2010" name="Nature">
        <title>Nitrite-driven anaerobic methane oxidation by oxygenic bacteria.</title>
        <authorList>
            <person name="Ettwig K.F."/>
            <person name="Butler M.K."/>
            <person name="Le Paslier D."/>
            <person name="Pelletier E."/>
            <person name="Mangenot S."/>
            <person name="Kuypers M.M.M."/>
            <person name="Schreiber F."/>
            <person name="Dutilh B.E."/>
            <person name="Zedelius J."/>
            <person name="de Beer D."/>
            <person name="Gloerich J."/>
            <person name="Wessels H.J.C.T."/>
            <person name="van Allen T."/>
            <person name="Luesken F."/>
            <person name="Wu M."/>
            <person name="van de Pas-Schoonen K.T."/>
            <person name="Op den Camp H.J.M."/>
            <person name="Janssen-Megens E.M."/>
            <person name="Francoijs K-J."/>
            <person name="Stunnenberg H."/>
            <person name="Weissenbach J."/>
            <person name="Jetten M.S.M."/>
            <person name="Strous M."/>
        </authorList>
    </citation>
    <scope>NUCLEOTIDE SEQUENCE [LARGE SCALE GENOMIC DNA]</scope>
</reference>
<dbReference type="SMART" id="SM00248">
    <property type="entry name" value="ANK"/>
    <property type="match status" value="7"/>
</dbReference>
<dbReference type="KEGG" id="mox:DAMO_0125"/>
<feature type="repeat" description="ANK" evidence="3">
    <location>
        <begin position="404"/>
        <end position="436"/>
    </location>
</feature>
<evidence type="ECO:0000313" key="7">
    <source>
        <dbReference type="Proteomes" id="UP000006898"/>
    </source>
</evidence>
<feature type="repeat" description="ANK" evidence="3">
    <location>
        <begin position="504"/>
        <end position="536"/>
    </location>
</feature>
<proteinExistence type="predicted"/>
<feature type="repeat" description="ANK" evidence="3">
    <location>
        <begin position="371"/>
        <end position="403"/>
    </location>
</feature>
<dbReference type="EMBL" id="FP565575">
    <property type="protein sequence ID" value="CBE67240.1"/>
    <property type="molecule type" value="Genomic_DNA"/>
</dbReference>
<dbReference type="SUPFAM" id="SSF53850">
    <property type="entry name" value="Periplasmic binding protein-like II"/>
    <property type="match status" value="1"/>
</dbReference>
<dbReference type="eggNOG" id="COG0666">
    <property type="taxonomic scope" value="Bacteria"/>
</dbReference>
<feature type="signal peptide" evidence="4">
    <location>
        <begin position="1"/>
        <end position="23"/>
    </location>
</feature>
<dbReference type="eggNOG" id="COG0834">
    <property type="taxonomic scope" value="Bacteria"/>
</dbReference>
<dbReference type="Gene3D" id="3.40.190.10">
    <property type="entry name" value="Periplasmic binding protein-like II"/>
    <property type="match status" value="2"/>
</dbReference>
<evidence type="ECO:0000259" key="5">
    <source>
        <dbReference type="SMART" id="SM00062"/>
    </source>
</evidence>
<evidence type="ECO:0000256" key="1">
    <source>
        <dbReference type="ARBA" id="ARBA00022737"/>
    </source>
</evidence>